<dbReference type="SUPFAM" id="SSF56214">
    <property type="entry name" value="4'-phosphopantetheinyl transferase"/>
    <property type="match status" value="2"/>
</dbReference>
<dbReference type="GO" id="GO:0016740">
    <property type="term" value="F:transferase activity"/>
    <property type="evidence" value="ECO:0007669"/>
    <property type="project" value="UniProtKB-KW"/>
</dbReference>
<organism evidence="5 6">
    <name type="scientific">Flavobacterium plantiphilum</name>
    <dbReference type="NCBI Taxonomy" id="3163297"/>
    <lineage>
        <taxon>Bacteria</taxon>
        <taxon>Pseudomonadati</taxon>
        <taxon>Bacteroidota</taxon>
        <taxon>Flavobacteriia</taxon>
        <taxon>Flavobacteriales</taxon>
        <taxon>Flavobacteriaceae</taxon>
        <taxon>Flavobacterium</taxon>
    </lineage>
</organism>
<dbReference type="Gene3D" id="3.90.470.20">
    <property type="entry name" value="4'-phosphopantetheinyl transferase domain"/>
    <property type="match status" value="2"/>
</dbReference>
<name>A0ABW8XV38_9FLAO</name>
<evidence type="ECO:0000313" key="5">
    <source>
        <dbReference type="EMBL" id="MFL9831756.1"/>
    </source>
</evidence>
<proteinExistence type="inferred from homology"/>
<keyword evidence="2 5" id="KW-0808">Transferase</keyword>
<evidence type="ECO:0000256" key="1">
    <source>
        <dbReference type="ARBA" id="ARBA00010990"/>
    </source>
</evidence>
<dbReference type="InterPro" id="IPR008278">
    <property type="entry name" value="4-PPantetheinyl_Trfase_dom"/>
</dbReference>
<comment type="similarity">
    <text evidence="1">Belongs to the P-Pant transferase superfamily. Gsp/Sfp/HetI/AcpT family.</text>
</comment>
<feature type="domain" description="4'-phosphopantetheinyl transferase N-terminal" evidence="4">
    <location>
        <begin position="54"/>
        <end position="129"/>
    </location>
</feature>
<accession>A0ABW8XV38</accession>
<dbReference type="PANTHER" id="PTHR12215:SF10">
    <property type="entry name" value="L-AMINOADIPATE-SEMIALDEHYDE DEHYDROGENASE-PHOSPHOPANTETHEINYL TRANSFERASE"/>
    <property type="match status" value="1"/>
</dbReference>
<sequence>MKNTQTAKLLISFLKIKKLALIPEKKFYLDENAIHIYSIYLPDFTDLKSDLAEYLNSKELYRPNNLYLESDYKFIVYRSILKIILAAYTKSDAKKMKFDYHLYKKPYLASTPWLHFNISHSEDYVVIAVSRRNLGIDIEYISQDFPFTNLISEIFEDKEVTAIHNSKDKKKMFYSYWTRKEALVKGLGTGINDNFKYIPCSDGEHIINAEIASTTTNWHICNFNISDHYMGAIACEFSASFSKDVVIYTVPNDMNLLRKMINN</sequence>
<evidence type="ECO:0000313" key="6">
    <source>
        <dbReference type="Proteomes" id="UP001629260"/>
    </source>
</evidence>
<dbReference type="RefSeq" id="WP_408082224.1">
    <property type="nucleotide sequence ID" value="NZ_JBELQA010000007.1"/>
</dbReference>
<gene>
    <name evidence="5" type="ORF">ABS764_12950</name>
</gene>
<evidence type="ECO:0000259" key="3">
    <source>
        <dbReference type="Pfam" id="PF01648"/>
    </source>
</evidence>
<dbReference type="Pfam" id="PF22624">
    <property type="entry name" value="AASDHPPT_N"/>
    <property type="match status" value="1"/>
</dbReference>
<dbReference type="InterPro" id="IPR037143">
    <property type="entry name" value="4-PPantetheinyl_Trfase_dom_sf"/>
</dbReference>
<keyword evidence="6" id="KW-1185">Reference proteome</keyword>
<reference evidence="5 6" key="1">
    <citation type="submission" date="2024-06" db="EMBL/GenBank/DDBJ databases">
        <authorList>
            <person name="Kaempfer P."/>
            <person name="Viver T."/>
        </authorList>
    </citation>
    <scope>NUCLEOTIDE SEQUENCE [LARGE SCALE GENOMIC DNA]</scope>
    <source>
        <strain evidence="5 6">ST-87</strain>
    </source>
</reference>
<protein>
    <submittedName>
        <fullName evidence="5">4'-phosphopantetheinyl transferase superfamily protein</fullName>
    </submittedName>
</protein>
<comment type="caution">
    <text evidence="5">The sequence shown here is derived from an EMBL/GenBank/DDBJ whole genome shotgun (WGS) entry which is preliminary data.</text>
</comment>
<evidence type="ECO:0000259" key="4">
    <source>
        <dbReference type="Pfam" id="PF22624"/>
    </source>
</evidence>
<dbReference type="EMBL" id="JBELQA010000007">
    <property type="protein sequence ID" value="MFL9831756.1"/>
    <property type="molecule type" value="Genomic_DNA"/>
</dbReference>
<dbReference type="Pfam" id="PF01648">
    <property type="entry name" value="ACPS"/>
    <property type="match status" value="1"/>
</dbReference>
<evidence type="ECO:0000256" key="2">
    <source>
        <dbReference type="ARBA" id="ARBA00022679"/>
    </source>
</evidence>
<dbReference type="InterPro" id="IPR050559">
    <property type="entry name" value="P-Pant_transferase_sf"/>
</dbReference>
<feature type="domain" description="4'-phosphopantetheinyl transferase" evidence="3">
    <location>
        <begin position="134"/>
        <end position="221"/>
    </location>
</feature>
<dbReference type="InterPro" id="IPR055066">
    <property type="entry name" value="AASDHPPT_N"/>
</dbReference>
<dbReference type="Proteomes" id="UP001629260">
    <property type="component" value="Unassembled WGS sequence"/>
</dbReference>
<dbReference type="PANTHER" id="PTHR12215">
    <property type="entry name" value="PHOSPHOPANTETHEINE TRANSFERASE"/>
    <property type="match status" value="1"/>
</dbReference>